<feature type="region of interest" description="Disordered" evidence="1">
    <location>
        <begin position="74"/>
        <end position="147"/>
    </location>
</feature>
<accession>A0A8S0PEF9</accession>
<evidence type="ECO:0000256" key="1">
    <source>
        <dbReference type="SAM" id="MobiDB-lite"/>
    </source>
</evidence>
<feature type="compositionally biased region" description="Polar residues" evidence="1">
    <location>
        <begin position="15"/>
        <end position="30"/>
    </location>
</feature>
<gene>
    <name evidence="2" type="ORF">OLEA9_A072547</name>
</gene>
<sequence length="147" mass="15772">MPELDERFGERVSERSPQLSCWNSTKQPQQRTYDACTCTPHCIPQRPYIASLVTFPDRPVQFLDDLARRVVGPQFHEAAPASGGDDGSDAGDGHDDESGAGVEDVDTSASDGHHTPEGNEEDGAEPDDSGESGGDHSNENEMDASGR</sequence>
<feature type="compositionally biased region" description="Basic and acidic residues" evidence="1">
    <location>
        <begin position="1"/>
        <end position="14"/>
    </location>
</feature>
<comment type="caution">
    <text evidence="2">The sequence shown here is derived from an EMBL/GenBank/DDBJ whole genome shotgun (WGS) entry which is preliminary data.</text>
</comment>
<protein>
    <submittedName>
        <fullName evidence="2">Uncharacterized protein</fullName>
    </submittedName>
</protein>
<dbReference type="EMBL" id="CACTIH010000014">
    <property type="protein sequence ID" value="CAA2934442.1"/>
    <property type="molecule type" value="Genomic_DNA"/>
</dbReference>
<evidence type="ECO:0000313" key="3">
    <source>
        <dbReference type="Proteomes" id="UP000594638"/>
    </source>
</evidence>
<organism evidence="2 3">
    <name type="scientific">Olea europaea subsp. europaea</name>
    <dbReference type="NCBI Taxonomy" id="158383"/>
    <lineage>
        <taxon>Eukaryota</taxon>
        <taxon>Viridiplantae</taxon>
        <taxon>Streptophyta</taxon>
        <taxon>Embryophyta</taxon>
        <taxon>Tracheophyta</taxon>
        <taxon>Spermatophyta</taxon>
        <taxon>Magnoliopsida</taxon>
        <taxon>eudicotyledons</taxon>
        <taxon>Gunneridae</taxon>
        <taxon>Pentapetalae</taxon>
        <taxon>asterids</taxon>
        <taxon>lamiids</taxon>
        <taxon>Lamiales</taxon>
        <taxon>Oleaceae</taxon>
        <taxon>Oleeae</taxon>
        <taxon>Olea</taxon>
    </lineage>
</organism>
<name>A0A8S0PEF9_OLEEU</name>
<proteinExistence type="predicted"/>
<dbReference type="Gramene" id="OE9A072547T1">
    <property type="protein sequence ID" value="OE9A072547C1"/>
    <property type="gene ID" value="OE9A072547"/>
</dbReference>
<reference evidence="2 3" key="1">
    <citation type="submission" date="2019-12" db="EMBL/GenBank/DDBJ databases">
        <authorList>
            <person name="Alioto T."/>
            <person name="Alioto T."/>
            <person name="Gomez Garrido J."/>
        </authorList>
    </citation>
    <scope>NUCLEOTIDE SEQUENCE [LARGE SCALE GENOMIC DNA]</scope>
</reference>
<keyword evidence="3" id="KW-1185">Reference proteome</keyword>
<feature type="compositionally biased region" description="Basic and acidic residues" evidence="1">
    <location>
        <begin position="133"/>
        <end position="147"/>
    </location>
</feature>
<dbReference type="Proteomes" id="UP000594638">
    <property type="component" value="Unassembled WGS sequence"/>
</dbReference>
<dbReference type="AlphaFoldDB" id="A0A8S0PEF9"/>
<feature type="region of interest" description="Disordered" evidence="1">
    <location>
        <begin position="1"/>
        <end position="30"/>
    </location>
</feature>
<evidence type="ECO:0000313" key="2">
    <source>
        <dbReference type="EMBL" id="CAA2934442.1"/>
    </source>
</evidence>
<feature type="compositionally biased region" description="Acidic residues" evidence="1">
    <location>
        <begin position="118"/>
        <end position="130"/>
    </location>
</feature>